<accession>A0A4Y2IEJ1</accession>
<dbReference type="OrthoDB" id="6478541at2759"/>
<dbReference type="AlphaFoldDB" id="A0A4Y2IEJ1"/>
<organism evidence="1 2">
    <name type="scientific">Araneus ventricosus</name>
    <name type="common">Orbweaver spider</name>
    <name type="synonym">Epeira ventricosa</name>
    <dbReference type="NCBI Taxonomy" id="182803"/>
    <lineage>
        <taxon>Eukaryota</taxon>
        <taxon>Metazoa</taxon>
        <taxon>Ecdysozoa</taxon>
        <taxon>Arthropoda</taxon>
        <taxon>Chelicerata</taxon>
        <taxon>Arachnida</taxon>
        <taxon>Araneae</taxon>
        <taxon>Araneomorphae</taxon>
        <taxon>Entelegynae</taxon>
        <taxon>Araneoidea</taxon>
        <taxon>Araneidae</taxon>
        <taxon>Araneus</taxon>
    </lineage>
</organism>
<dbReference type="InterPro" id="IPR032675">
    <property type="entry name" value="LRR_dom_sf"/>
</dbReference>
<gene>
    <name evidence="1" type="ORF">AVEN_77160_1</name>
</gene>
<sequence>MTLYSLYRICLQKIAYLLRINYWDSWPENPFSCLPTTVVEELVGFVTYRRRLTNEIELIDTLRPLLTSGQIKHLDVFHWNSKTMHDYIMILLTEEFCKNLVTISIPYYPDNDFKIKSIILTCSNLVQVHLPVFIELDIFESCPHLRSLRFHSWREATIRYFCSEIIEFPNTIRNLEVFSVSDNGLIDPFISCDMKNKIISRLLANCSKLISVGFCDSTDAFQHIDGTDDNPSCPLQLRRCVWGLGIGNVLAEFPLFKRPRLSTFESEFATSIQKAVSSCPFVEELVIFPFNRASLQHLESLENLSLLKIDFQVYHGDYVPDFISLLNKIGPRLRHLAVRGNRPIAIDTVCSICPGVISLKISGTLTVSDPSKIGSILYPLKQLSLDSLDEISLEFILSNCTNVAQLVIGKANCFDDSISSKIMERGAFTKLKVVSVETCRFTEKGMLTFLESVPSLKKINISVVTSFLHTRPNTIIQAWITKTGKHVEVEDDLRKKEFFAWKLNRCIF</sequence>
<dbReference type="Gene3D" id="3.80.10.10">
    <property type="entry name" value="Ribonuclease Inhibitor"/>
    <property type="match status" value="1"/>
</dbReference>
<protein>
    <recommendedName>
        <fullName evidence="3">F-box domain-containing protein</fullName>
    </recommendedName>
</protein>
<dbReference type="EMBL" id="BGPR01002578">
    <property type="protein sequence ID" value="GBM75792.1"/>
    <property type="molecule type" value="Genomic_DNA"/>
</dbReference>
<dbReference type="Proteomes" id="UP000499080">
    <property type="component" value="Unassembled WGS sequence"/>
</dbReference>
<keyword evidence="2" id="KW-1185">Reference proteome</keyword>
<proteinExistence type="predicted"/>
<dbReference type="SUPFAM" id="SSF52047">
    <property type="entry name" value="RNI-like"/>
    <property type="match status" value="1"/>
</dbReference>
<evidence type="ECO:0000313" key="1">
    <source>
        <dbReference type="EMBL" id="GBM75792.1"/>
    </source>
</evidence>
<reference evidence="1 2" key="1">
    <citation type="journal article" date="2019" name="Sci. Rep.">
        <title>Orb-weaving spider Araneus ventricosus genome elucidates the spidroin gene catalogue.</title>
        <authorList>
            <person name="Kono N."/>
            <person name="Nakamura H."/>
            <person name="Ohtoshi R."/>
            <person name="Moran D.A.P."/>
            <person name="Shinohara A."/>
            <person name="Yoshida Y."/>
            <person name="Fujiwara M."/>
            <person name="Mori M."/>
            <person name="Tomita M."/>
            <person name="Arakawa K."/>
        </authorList>
    </citation>
    <scope>NUCLEOTIDE SEQUENCE [LARGE SCALE GENOMIC DNA]</scope>
</reference>
<evidence type="ECO:0008006" key="3">
    <source>
        <dbReference type="Google" id="ProtNLM"/>
    </source>
</evidence>
<name>A0A4Y2IEJ1_ARAVE</name>
<evidence type="ECO:0000313" key="2">
    <source>
        <dbReference type="Proteomes" id="UP000499080"/>
    </source>
</evidence>
<comment type="caution">
    <text evidence="1">The sequence shown here is derived from an EMBL/GenBank/DDBJ whole genome shotgun (WGS) entry which is preliminary data.</text>
</comment>